<keyword evidence="7" id="KW-1185">Reference proteome</keyword>
<dbReference type="PROSITE" id="PS51898">
    <property type="entry name" value="TYR_RECOMBINASE"/>
    <property type="match status" value="1"/>
</dbReference>
<dbReference type="Gene3D" id="1.10.443.10">
    <property type="entry name" value="Intergrase catalytic core"/>
    <property type="match status" value="1"/>
</dbReference>
<accession>A0A5S4FUV5</accession>
<dbReference type="GO" id="GO:0015074">
    <property type="term" value="P:DNA integration"/>
    <property type="evidence" value="ECO:0007669"/>
    <property type="project" value="InterPro"/>
</dbReference>
<dbReference type="GO" id="GO:0003677">
    <property type="term" value="F:DNA binding"/>
    <property type="evidence" value="ECO:0007669"/>
    <property type="project" value="UniProtKB-KW"/>
</dbReference>
<comment type="similarity">
    <text evidence="1">Belongs to the 'phage' integrase family.</text>
</comment>
<dbReference type="InterPro" id="IPR002104">
    <property type="entry name" value="Integrase_catalytic"/>
</dbReference>
<reference evidence="6 7" key="1">
    <citation type="submission" date="2019-05" db="EMBL/GenBank/DDBJ databases">
        <title>Draft genome sequence of Nonomuraea turkmeniaca DSM 43926.</title>
        <authorList>
            <person name="Saricaoglu S."/>
            <person name="Isik K."/>
        </authorList>
    </citation>
    <scope>NUCLEOTIDE SEQUENCE [LARGE SCALE GENOMIC DNA]</scope>
    <source>
        <strain evidence="6 7">DSM 43926</strain>
    </source>
</reference>
<dbReference type="InterPro" id="IPR013762">
    <property type="entry name" value="Integrase-like_cat_sf"/>
</dbReference>
<feature type="compositionally biased region" description="Basic and acidic residues" evidence="4">
    <location>
        <begin position="432"/>
        <end position="445"/>
    </location>
</feature>
<evidence type="ECO:0000256" key="3">
    <source>
        <dbReference type="ARBA" id="ARBA00023172"/>
    </source>
</evidence>
<dbReference type="Proteomes" id="UP000309128">
    <property type="component" value="Unassembled WGS sequence"/>
</dbReference>
<sequence length="457" mass="50333">MVIRLTIQQTCASDTKSKRANLTRLPSHLYLSTGSAVPVNRRYDRAVAVAHEHPDPVPETSPIAVYPPHYPLPVAGTGDGADGAGPAGELLPADVPASTLPAAAEAVGNRNPYLAYLDSLDSAESRTTMKGCLDRIARLLLGDDVHGIDPKTGEKDPAARTGLGFPWHVLRAEHTIFIRARLDEQVIRDPKTGEERPWSHTYRNKHLTALRQVITWAWRLGLSTAEEHVRAADVRPFKGTREPAGEHIEPERVGALLDACDAHLDAPEPDEARRAELRQAALRDAAMIEVLYSTGVRRAELARLALRDYDPVRRSLHVRGKGNKERRVFLTHSAAARLADWLAERGREPGGLFPPFTPRPQRIRRRAGGRIDHLTGQTISHMLTERAEQAKTARPTAHDFRRTVIGELLNAGVDLATAQALAGHASPVTTARYDRRDEDVRRAAVDRLSPPPTKART</sequence>
<dbReference type="AlphaFoldDB" id="A0A5S4FUV5"/>
<feature type="region of interest" description="Disordered" evidence="4">
    <location>
        <begin position="432"/>
        <end position="457"/>
    </location>
</feature>
<organism evidence="6 7">
    <name type="scientific">Nonomuraea turkmeniaca</name>
    <dbReference type="NCBI Taxonomy" id="103838"/>
    <lineage>
        <taxon>Bacteria</taxon>
        <taxon>Bacillati</taxon>
        <taxon>Actinomycetota</taxon>
        <taxon>Actinomycetes</taxon>
        <taxon>Streptosporangiales</taxon>
        <taxon>Streptosporangiaceae</taxon>
        <taxon>Nonomuraea</taxon>
    </lineage>
</organism>
<dbReference type="PANTHER" id="PTHR30349">
    <property type="entry name" value="PHAGE INTEGRASE-RELATED"/>
    <property type="match status" value="1"/>
</dbReference>
<name>A0A5S4FUV5_9ACTN</name>
<keyword evidence="2" id="KW-0238">DNA-binding</keyword>
<evidence type="ECO:0000256" key="2">
    <source>
        <dbReference type="ARBA" id="ARBA00023125"/>
    </source>
</evidence>
<evidence type="ECO:0000313" key="6">
    <source>
        <dbReference type="EMBL" id="TMR14100.1"/>
    </source>
</evidence>
<evidence type="ECO:0000313" key="7">
    <source>
        <dbReference type="Proteomes" id="UP000309128"/>
    </source>
</evidence>
<dbReference type="InterPro" id="IPR050090">
    <property type="entry name" value="Tyrosine_recombinase_XerCD"/>
</dbReference>
<evidence type="ECO:0000256" key="1">
    <source>
        <dbReference type="ARBA" id="ARBA00008857"/>
    </source>
</evidence>
<dbReference type="SUPFAM" id="SSF56349">
    <property type="entry name" value="DNA breaking-rejoining enzymes"/>
    <property type="match status" value="1"/>
</dbReference>
<dbReference type="Pfam" id="PF00589">
    <property type="entry name" value="Phage_integrase"/>
    <property type="match status" value="1"/>
</dbReference>
<evidence type="ECO:0000256" key="4">
    <source>
        <dbReference type="SAM" id="MobiDB-lite"/>
    </source>
</evidence>
<protein>
    <submittedName>
        <fullName evidence="6">Integrase</fullName>
    </submittedName>
</protein>
<dbReference type="EMBL" id="VCKY01000114">
    <property type="protein sequence ID" value="TMR14100.1"/>
    <property type="molecule type" value="Genomic_DNA"/>
</dbReference>
<dbReference type="GO" id="GO:0006310">
    <property type="term" value="P:DNA recombination"/>
    <property type="evidence" value="ECO:0007669"/>
    <property type="project" value="UniProtKB-KW"/>
</dbReference>
<gene>
    <name evidence="6" type="ORF">ETD86_29585</name>
</gene>
<feature type="domain" description="Tyr recombinase" evidence="5">
    <location>
        <begin position="243"/>
        <end position="446"/>
    </location>
</feature>
<dbReference type="InterPro" id="IPR011010">
    <property type="entry name" value="DNA_brk_join_enz"/>
</dbReference>
<comment type="caution">
    <text evidence="6">The sequence shown here is derived from an EMBL/GenBank/DDBJ whole genome shotgun (WGS) entry which is preliminary data.</text>
</comment>
<evidence type="ECO:0000259" key="5">
    <source>
        <dbReference type="PROSITE" id="PS51898"/>
    </source>
</evidence>
<dbReference type="PANTHER" id="PTHR30349:SF41">
    <property type="entry name" value="INTEGRASE_RECOMBINASE PROTEIN MJ0367-RELATED"/>
    <property type="match status" value="1"/>
</dbReference>
<proteinExistence type="inferred from homology"/>
<dbReference type="OrthoDB" id="9801717at2"/>
<keyword evidence="3" id="KW-0233">DNA recombination</keyword>